<dbReference type="KEGG" id="vra:111242038"/>
<reference evidence="2" key="2">
    <citation type="submission" date="2025-08" db="UniProtKB">
        <authorList>
            <consortium name="RefSeq"/>
        </authorList>
    </citation>
    <scope>IDENTIFICATION</scope>
    <source>
        <tissue evidence="2">Leaf</tissue>
    </source>
</reference>
<protein>
    <submittedName>
        <fullName evidence="2">Uncharacterized protein LOC111242038</fullName>
    </submittedName>
</protein>
<evidence type="ECO:0000313" key="2">
    <source>
        <dbReference type="RefSeq" id="XP_022638942.1"/>
    </source>
</evidence>
<dbReference type="Proteomes" id="UP000087766">
    <property type="component" value="Chromosome 7"/>
</dbReference>
<dbReference type="RefSeq" id="XP_022638942.1">
    <property type="nucleotide sequence ID" value="XM_022783221.1"/>
</dbReference>
<dbReference type="AlphaFoldDB" id="A0A3Q0F976"/>
<dbReference type="GeneID" id="111242038"/>
<sequence>MVELFRSFLTFRTTNNMSLPPSPWKASFVSPIFALRNEVYDETLGLGSNEGCNETLGLGNDEVHDGTLGLGSNEGCDGTLGLGSNEGRNQITGGNLLVATACKFRSRSLGGGGEESGFCIKVSEPRDPLGPTNL</sequence>
<name>A0A3Q0F976_VIGRR</name>
<accession>A0A3Q0F976</accession>
<proteinExistence type="predicted"/>
<reference evidence="1" key="1">
    <citation type="journal article" date="2014" name="Nat. Commun.">
        <title>Genome sequence of mungbean and insights into evolution within Vigna species.</title>
        <authorList>
            <person name="Kang Y.J."/>
            <person name="Kim S.K."/>
            <person name="Kim M.Y."/>
            <person name="Lestari P."/>
            <person name="Kim K.H."/>
            <person name="Ha B.K."/>
            <person name="Jun T.H."/>
            <person name="Hwang W.J."/>
            <person name="Lee T."/>
            <person name="Lee J."/>
            <person name="Shim S."/>
            <person name="Yoon M.Y."/>
            <person name="Jang Y.E."/>
            <person name="Han K.S."/>
            <person name="Taeprayoon P."/>
            <person name="Yoon N."/>
            <person name="Somta P."/>
            <person name="Tanya P."/>
            <person name="Kim K.S."/>
            <person name="Gwag J.G."/>
            <person name="Moon J.K."/>
            <person name="Lee Y.H."/>
            <person name="Park B.S."/>
            <person name="Bombarely A."/>
            <person name="Doyle J.J."/>
            <person name="Jackson S.A."/>
            <person name="Schafleitner R."/>
            <person name="Srinives P."/>
            <person name="Varshney R.K."/>
            <person name="Lee S.H."/>
        </authorList>
    </citation>
    <scope>NUCLEOTIDE SEQUENCE [LARGE SCALE GENOMIC DNA]</scope>
    <source>
        <strain evidence="1">cv. VC1973A</strain>
    </source>
</reference>
<evidence type="ECO:0000313" key="1">
    <source>
        <dbReference type="Proteomes" id="UP000087766"/>
    </source>
</evidence>
<gene>
    <name evidence="2" type="primary">LOC111242038</name>
</gene>
<keyword evidence="1" id="KW-1185">Reference proteome</keyword>
<organism evidence="1 2">
    <name type="scientific">Vigna radiata var. radiata</name>
    <name type="common">Mung bean</name>
    <name type="synonym">Phaseolus aureus</name>
    <dbReference type="NCBI Taxonomy" id="3916"/>
    <lineage>
        <taxon>Eukaryota</taxon>
        <taxon>Viridiplantae</taxon>
        <taxon>Streptophyta</taxon>
        <taxon>Embryophyta</taxon>
        <taxon>Tracheophyta</taxon>
        <taxon>Spermatophyta</taxon>
        <taxon>Magnoliopsida</taxon>
        <taxon>eudicotyledons</taxon>
        <taxon>Gunneridae</taxon>
        <taxon>Pentapetalae</taxon>
        <taxon>rosids</taxon>
        <taxon>fabids</taxon>
        <taxon>Fabales</taxon>
        <taxon>Fabaceae</taxon>
        <taxon>Papilionoideae</taxon>
        <taxon>50 kb inversion clade</taxon>
        <taxon>NPAAA clade</taxon>
        <taxon>indigoferoid/millettioid clade</taxon>
        <taxon>Phaseoleae</taxon>
        <taxon>Vigna</taxon>
    </lineage>
</organism>